<name>A0A152A594_TIELA</name>
<evidence type="ECO:0000313" key="1">
    <source>
        <dbReference type="EMBL" id="KYR01235.1"/>
    </source>
</evidence>
<dbReference type="EMBL" id="LODT01000011">
    <property type="protein sequence ID" value="KYR01235.1"/>
    <property type="molecule type" value="Genomic_DNA"/>
</dbReference>
<gene>
    <name evidence="1" type="ORF">DLAC_11521</name>
</gene>
<reference evidence="1 2" key="1">
    <citation type="submission" date="2015-12" db="EMBL/GenBank/DDBJ databases">
        <title>Dictyostelia acquired genes for synthesis and detection of signals that induce cell-type specialization by lateral gene transfer from prokaryotes.</title>
        <authorList>
            <person name="Gloeckner G."/>
            <person name="Schaap P."/>
        </authorList>
    </citation>
    <scope>NUCLEOTIDE SEQUENCE [LARGE SCALE GENOMIC DNA]</scope>
    <source>
        <strain evidence="1 2">TK</strain>
    </source>
</reference>
<dbReference type="OrthoDB" id="19885at2759"/>
<sequence>MHCFLYIFNGSGLGKSWTGYYACNLLRSQFQNKLTYSIFIDFSTSSRYSNIDIGLDIEVSFGLRVASCFLQEDLK</sequence>
<dbReference type="AlphaFoldDB" id="A0A152A594"/>
<protein>
    <submittedName>
        <fullName evidence="1">Uncharacterized protein</fullName>
    </submittedName>
</protein>
<evidence type="ECO:0000313" key="2">
    <source>
        <dbReference type="Proteomes" id="UP000076078"/>
    </source>
</evidence>
<comment type="caution">
    <text evidence="1">The sequence shown here is derived from an EMBL/GenBank/DDBJ whole genome shotgun (WGS) entry which is preliminary data.</text>
</comment>
<proteinExistence type="predicted"/>
<dbReference type="InParanoid" id="A0A152A594"/>
<keyword evidence="2" id="KW-1185">Reference proteome</keyword>
<dbReference type="Proteomes" id="UP000076078">
    <property type="component" value="Unassembled WGS sequence"/>
</dbReference>
<accession>A0A152A594</accession>
<organism evidence="1 2">
    <name type="scientific">Tieghemostelium lacteum</name>
    <name type="common">Slime mold</name>
    <name type="synonym">Dictyostelium lacteum</name>
    <dbReference type="NCBI Taxonomy" id="361077"/>
    <lineage>
        <taxon>Eukaryota</taxon>
        <taxon>Amoebozoa</taxon>
        <taxon>Evosea</taxon>
        <taxon>Eumycetozoa</taxon>
        <taxon>Dictyostelia</taxon>
        <taxon>Dictyosteliales</taxon>
        <taxon>Raperosteliaceae</taxon>
        <taxon>Tieghemostelium</taxon>
    </lineage>
</organism>